<reference evidence="1" key="1">
    <citation type="submission" date="2019-04" db="EMBL/GenBank/DDBJ databases">
        <title>Microbes associate with the intestines of laboratory mice.</title>
        <authorList>
            <person name="Navarre W."/>
            <person name="Wong E."/>
            <person name="Huang K.C."/>
            <person name="Tropini C."/>
            <person name="Ng K."/>
            <person name="Yu B."/>
        </authorList>
    </citation>
    <scope>NUCLEOTIDE SEQUENCE</scope>
    <source>
        <strain evidence="1">NM86_A22</strain>
    </source>
</reference>
<evidence type="ECO:0000313" key="2">
    <source>
        <dbReference type="Proteomes" id="UP000305401"/>
    </source>
</evidence>
<gene>
    <name evidence="1" type="ORF">E5990_04755</name>
</gene>
<dbReference type="Proteomes" id="UP000305401">
    <property type="component" value="Unassembled WGS sequence"/>
</dbReference>
<proteinExistence type="predicted"/>
<organism evidence="1 2">
    <name type="scientific">Muribaculum caecicola</name>
    <dbReference type="NCBI Taxonomy" id="3038144"/>
    <lineage>
        <taxon>Bacteria</taxon>
        <taxon>Pseudomonadati</taxon>
        <taxon>Bacteroidota</taxon>
        <taxon>Bacteroidia</taxon>
        <taxon>Bacteroidales</taxon>
        <taxon>Muribaculaceae</taxon>
        <taxon>Muribaculum</taxon>
    </lineage>
</organism>
<sequence>MEKSLFKTALAASLLALSMTSCNILNPGPVPENIVGDEPGELQAKIGELLEKAGTDSAKVEFAEIYTSFINQQNDNIANAHVQIVSPDDKDKMVQYSWSDMKDRRNMYERFELTVATHLDNDVVDTYEGYKDMLFDYGDIKVYLENLPTYCKEALEASGYKDKGYICDFMISKDDVNIGVKHKDGGFSKTYKISNDGQHIVVPE</sequence>
<name>A0AC61S6M5_9BACT</name>
<dbReference type="EMBL" id="SSTG01000040">
    <property type="protein sequence ID" value="THG52911.1"/>
    <property type="molecule type" value="Genomic_DNA"/>
</dbReference>
<accession>A0AC61S6M5</accession>
<keyword evidence="2" id="KW-1185">Reference proteome</keyword>
<protein>
    <submittedName>
        <fullName evidence="1">Uncharacterized protein</fullName>
    </submittedName>
</protein>
<comment type="caution">
    <text evidence="1">The sequence shown here is derived from an EMBL/GenBank/DDBJ whole genome shotgun (WGS) entry which is preliminary data.</text>
</comment>
<evidence type="ECO:0000313" key="1">
    <source>
        <dbReference type="EMBL" id="THG52911.1"/>
    </source>
</evidence>